<feature type="binding site" evidence="1">
    <location>
        <position position="30"/>
    </location>
    <ligand>
        <name>Zn(2+)</name>
        <dbReference type="ChEBI" id="CHEBI:29105"/>
    </ligand>
</feature>
<evidence type="ECO:0000313" key="6">
    <source>
        <dbReference type="Proteomes" id="UP000250583"/>
    </source>
</evidence>
<dbReference type="GO" id="GO:0046872">
    <property type="term" value="F:metal ion binding"/>
    <property type="evidence" value="ECO:0007669"/>
    <property type="project" value="UniProtKB-KW"/>
</dbReference>
<dbReference type="PIRSF" id="PIRSF018249">
    <property type="entry name" value="MyrA_prd"/>
    <property type="match status" value="1"/>
</dbReference>
<evidence type="ECO:0000259" key="4">
    <source>
        <dbReference type="Pfam" id="PF21302"/>
    </source>
</evidence>
<dbReference type="SUPFAM" id="SSF53335">
    <property type="entry name" value="S-adenosyl-L-methionine-dependent methyltransferases"/>
    <property type="match status" value="1"/>
</dbReference>
<dbReference type="InterPro" id="IPR016718">
    <property type="entry name" value="rRNA_m1G-MeTrfase_A_prd"/>
</dbReference>
<dbReference type="CDD" id="cd02440">
    <property type="entry name" value="AdoMet_MTases"/>
    <property type="match status" value="1"/>
</dbReference>
<dbReference type="InterPro" id="IPR029063">
    <property type="entry name" value="SAM-dependent_MTases_sf"/>
</dbReference>
<dbReference type="Pfam" id="PF08241">
    <property type="entry name" value="Methyltransf_11"/>
    <property type="match status" value="1"/>
</dbReference>
<dbReference type="EMBL" id="PRLE01000005">
    <property type="protein sequence ID" value="RAW58236.1"/>
    <property type="molecule type" value="Genomic_DNA"/>
</dbReference>
<evidence type="ECO:0000313" key="5">
    <source>
        <dbReference type="EMBL" id="RAW58236.1"/>
    </source>
</evidence>
<dbReference type="GO" id="GO:0008757">
    <property type="term" value="F:S-adenosylmethionine-dependent methyltransferase activity"/>
    <property type="evidence" value="ECO:0007669"/>
    <property type="project" value="InterPro"/>
</dbReference>
<name>A0A329UAX9_9FIRM</name>
<dbReference type="Pfam" id="PF21302">
    <property type="entry name" value="Zn_ribbon_RlmA"/>
    <property type="match status" value="1"/>
</dbReference>
<sequence>MGTAAFAPWCCPLCGAPLAGDVTLKCPSGHCFDRAKEGYWHLLPVQNTRTKAPGDSKEMVAARRAFLSAGYYGIFGQALGELCLEYGIPAAQETPLRLLDAGCGEGWYDRCIARQFAAAARPLELAGFDIAKPAVRLAAKALPTARYAVASSFHQPVKTGWADLLLNCFSPFAREEFLRVLRPGGRMIYVVPGAEHLYQMKAVLYAEPYKNPVQEVAYEGFRPIGEREARGTITVPASQLEALFAMTPYYWKTPRDGAARLAALPELTTEIAFRFLVFEKR</sequence>
<keyword evidence="1" id="KW-0479">Metal-binding</keyword>
<evidence type="ECO:0000256" key="1">
    <source>
        <dbReference type="PIRSR" id="PIRSR018249-1"/>
    </source>
</evidence>
<feature type="binding site" evidence="1">
    <location>
        <position position="14"/>
    </location>
    <ligand>
        <name>Zn(2+)</name>
        <dbReference type="ChEBI" id="CHEBI:29105"/>
    </ligand>
</feature>
<protein>
    <submittedName>
        <fullName evidence="5">Methyltransferase</fullName>
    </submittedName>
</protein>
<feature type="binding site" evidence="2">
    <location>
        <position position="72"/>
    </location>
    <ligand>
        <name>S-adenosyl-L-methionine</name>
        <dbReference type="ChEBI" id="CHEBI:59789"/>
    </ligand>
</feature>
<dbReference type="InterPro" id="IPR048647">
    <property type="entry name" value="RlmA_N"/>
</dbReference>
<dbReference type="GO" id="GO:0032259">
    <property type="term" value="P:methylation"/>
    <property type="evidence" value="ECO:0007669"/>
    <property type="project" value="UniProtKB-KW"/>
</dbReference>
<organism evidence="5 6">
    <name type="scientific">Faecalibacterium prausnitzii</name>
    <dbReference type="NCBI Taxonomy" id="853"/>
    <lineage>
        <taxon>Bacteria</taxon>
        <taxon>Bacillati</taxon>
        <taxon>Bacillota</taxon>
        <taxon>Clostridia</taxon>
        <taxon>Eubacteriales</taxon>
        <taxon>Oscillospiraceae</taxon>
        <taxon>Faecalibacterium</taxon>
    </lineage>
</organism>
<reference evidence="5 6" key="1">
    <citation type="submission" date="2018-02" db="EMBL/GenBank/DDBJ databases">
        <title>Complete genome sequencing of Faecalibacterium prausnitzii strains isolated from the human gut.</title>
        <authorList>
            <person name="Fitzgerald B.C."/>
            <person name="Shkoporov A.N."/>
            <person name="Ross P.R."/>
            <person name="Hill C."/>
        </authorList>
    </citation>
    <scope>NUCLEOTIDE SEQUENCE [LARGE SCALE GENOMIC DNA]</scope>
    <source>
        <strain evidence="5 6">APC923/61-1</strain>
    </source>
</reference>
<feature type="domain" description="23S rRNA (guanine(745)-N(1))-methyltransferase N-terminal" evidence="4">
    <location>
        <begin position="10"/>
        <end position="51"/>
    </location>
</feature>
<gene>
    <name evidence="5" type="ORF">C4N22_09820</name>
</gene>
<dbReference type="OrthoDB" id="5522265at2"/>
<feature type="binding site" evidence="1">
    <location>
        <position position="11"/>
    </location>
    <ligand>
        <name>Zn(2+)</name>
        <dbReference type="ChEBI" id="CHEBI:29105"/>
    </ligand>
</feature>
<dbReference type="RefSeq" id="WP_112148844.1">
    <property type="nucleotide sequence ID" value="NZ_PRLE01000005.1"/>
</dbReference>
<dbReference type="AlphaFoldDB" id="A0A329UAX9"/>
<keyword evidence="5" id="KW-0808">Transferase</keyword>
<keyword evidence="1" id="KW-0862">Zinc</keyword>
<proteinExistence type="predicted"/>
<evidence type="ECO:0000259" key="3">
    <source>
        <dbReference type="Pfam" id="PF08241"/>
    </source>
</evidence>
<evidence type="ECO:0000256" key="2">
    <source>
        <dbReference type="PIRSR" id="PIRSR018249-2"/>
    </source>
</evidence>
<keyword evidence="2" id="KW-0949">S-adenosyl-L-methionine</keyword>
<accession>A0A329UAX9</accession>
<dbReference type="Gene3D" id="3.40.50.150">
    <property type="entry name" value="Vaccinia Virus protein VP39"/>
    <property type="match status" value="1"/>
</dbReference>
<keyword evidence="5" id="KW-0489">Methyltransferase</keyword>
<feature type="binding site" evidence="2">
    <location>
        <begin position="105"/>
        <end position="106"/>
    </location>
    <ligand>
        <name>S-adenosyl-L-methionine</name>
        <dbReference type="ChEBI" id="CHEBI:59789"/>
    </ligand>
</feature>
<dbReference type="Proteomes" id="UP000250583">
    <property type="component" value="Unassembled WGS sequence"/>
</dbReference>
<comment type="caution">
    <text evidence="5">The sequence shown here is derived from an EMBL/GenBank/DDBJ whole genome shotgun (WGS) entry which is preliminary data.</text>
</comment>
<dbReference type="InterPro" id="IPR013216">
    <property type="entry name" value="Methyltransf_11"/>
</dbReference>
<feature type="binding site" evidence="2">
    <location>
        <position position="196"/>
    </location>
    <ligand>
        <name>S-adenosyl-L-methionine</name>
        <dbReference type="ChEBI" id="CHEBI:59789"/>
    </ligand>
</feature>
<feature type="binding site" evidence="1">
    <location>
        <position position="26"/>
    </location>
    <ligand>
        <name>Zn(2+)</name>
        <dbReference type="ChEBI" id="CHEBI:29105"/>
    </ligand>
</feature>
<feature type="domain" description="Methyltransferase type 11" evidence="3">
    <location>
        <begin position="99"/>
        <end position="188"/>
    </location>
</feature>